<sequence length="131" mass="14754">MRIGELAGRAGVSVRALRYYEEQGLLDSERTTGGHREYRESDVTRVRFMQKLYGAGMPSRRIIELLPFLDTGVATPTMLDHFDEESDRIRRRIEDLTATHDRLTRLRDIAAESVAGRPSDECRSSANAAAA</sequence>
<keyword evidence="2" id="KW-0175">Coiled coil</keyword>
<name>A0A9X2IST8_9MICO</name>
<protein>
    <submittedName>
        <fullName evidence="4">MerR family transcriptional regulator</fullName>
    </submittedName>
</protein>
<dbReference type="Gene3D" id="1.10.1660.10">
    <property type="match status" value="1"/>
</dbReference>
<dbReference type="EMBL" id="JAMRYM010000046">
    <property type="protein sequence ID" value="MCM6763031.1"/>
    <property type="molecule type" value="Genomic_DNA"/>
</dbReference>
<comment type="caution">
    <text evidence="4">The sequence shown here is derived from an EMBL/GenBank/DDBJ whole genome shotgun (WGS) entry which is preliminary data.</text>
</comment>
<dbReference type="PRINTS" id="PR00040">
    <property type="entry name" value="HTHMERR"/>
</dbReference>
<feature type="coiled-coil region" evidence="2">
    <location>
        <begin position="79"/>
        <end position="106"/>
    </location>
</feature>
<evidence type="ECO:0000313" key="4">
    <source>
        <dbReference type="EMBL" id="MCM6763031.1"/>
    </source>
</evidence>
<keyword evidence="1" id="KW-0238">DNA-binding</keyword>
<dbReference type="Pfam" id="PF13411">
    <property type="entry name" value="MerR_1"/>
    <property type="match status" value="1"/>
</dbReference>
<proteinExistence type="predicted"/>
<accession>A0A9X2IST8</accession>
<dbReference type="InterPro" id="IPR000551">
    <property type="entry name" value="MerR-type_HTH_dom"/>
</dbReference>
<dbReference type="InterPro" id="IPR047057">
    <property type="entry name" value="MerR_fam"/>
</dbReference>
<gene>
    <name evidence="4" type="ORF">NB037_11445</name>
</gene>
<keyword evidence="5" id="KW-1185">Reference proteome</keyword>
<feature type="domain" description="HTH merR-type" evidence="3">
    <location>
        <begin position="1"/>
        <end position="68"/>
    </location>
</feature>
<dbReference type="GO" id="GO:0003677">
    <property type="term" value="F:DNA binding"/>
    <property type="evidence" value="ECO:0007669"/>
    <property type="project" value="UniProtKB-KW"/>
</dbReference>
<organism evidence="4 5">
    <name type="scientific">Rathayibacter rubneri</name>
    <dbReference type="NCBI Taxonomy" id="2950106"/>
    <lineage>
        <taxon>Bacteria</taxon>
        <taxon>Bacillati</taxon>
        <taxon>Actinomycetota</taxon>
        <taxon>Actinomycetes</taxon>
        <taxon>Micrococcales</taxon>
        <taxon>Microbacteriaceae</taxon>
        <taxon>Rathayibacter</taxon>
    </lineage>
</organism>
<dbReference type="PANTHER" id="PTHR30204:SF97">
    <property type="entry name" value="MERR FAMILY REGULATORY PROTEIN"/>
    <property type="match status" value="1"/>
</dbReference>
<dbReference type="SMART" id="SM00422">
    <property type="entry name" value="HTH_MERR"/>
    <property type="match status" value="1"/>
</dbReference>
<dbReference type="AlphaFoldDB" id="A0A9X2IST8"/>
<dbReference type="GO" id="GO:0003700">
    <property type="term" value="F:DNA-binding transcription factor activity"/>
    <property type="evidence" value="ECO:0007669"/>
    <property type="project" value="InterPro"/>
</dbReference>
<evidence type="ECO:0000259" key="3">
    <source>
        <dbReference type="PROSITE" id="PS50937"/>
    </source>
</evidence>
<dbReference type="InterPro" id="IPR009061">
    <property type="entry name" value="DNA-bd_dom_put_sf"/>
</dbReference>
<reference evidence="4" key="1">
    <citation type="submission" date="2022-06" db="EMBL/GenBank/DDBJ databases">
        <title>Whole genome shotgun sequencing (WGS) of Rathayibacter sp. ZW T2_19, isolated from stored onions (Allium cepa).</title>
        <authorList>
            <person name="Stoll D.A."/>
            <person name="Huch M."/>
        </authorList>
    </citation>
    <scope>NUCLEOTIDE SEQUENCE</scope>
    <source>
        <strain evidence="4">ZW T2_19</strain>
    </source>
</reference>
<evidence type="ECO:0000256" key="2">
    <source>
        <dbReference type="SAM" id="Coils"/>
    </source>
</evidence>
<dbReference type="SUPFAM" id="SSF46955">
    <property type="entry name" value="Putative DNA-binding domain"/>
    <property type="match status" value="1"/>
</dbReference>
<dbReference type="PANTHER" id="PTHR30204">
    <property type="entry name" value="REDOX-CYCLING DRUG-SENSING TRANSCRIPTIONAL ACTIVATOR SOXR"/>
    <property type="match status" value="1"/>
</dbReference>
<evidence type="ECO:0000313" key="5">
    <source>
        <dbReference type="Proteomes" id="UP001155240"/>
    </source>
</evidence>
<dbReference type="RefSeq" id="WP_251945853.1">
    <property type="nucleotide sequence ID" value="NZ_JAMRYM010000046.1"/>
</dbReference>
<evidence type="ECO:0000256" key="1">
    <source>
        <dbReference type="ARBA" id="ARBA00023125"/>
    </source>
</evidence>
<dbReference type="PROSITE" id="PS00552">
    <property type="entry name" value="HTH_MERR_1"/>
    <property type="match status" value="1"/>
</dbReference>
<dbReference type="PROSITE" id="PS50937">
    <property type="entry name" value="HTH_MERR_2"/>
    <property type="match status" value="1"/>
</dbReference>
<dbReference type="Proteomes" id="UP001155240">
    <property type="component" value="Unassembled WGS sequence"/>
</dbReference>